<feature type="coiled-coil region" evidence="1">
    <location>
        <begin position="310"/>
        <end position="337"/>
    </location>
</feature>
<evidence type="ECO:0000313" key="3">
    <source>
        <dbReference type="Proteomes" id="UP000269721"/>
    </source>
</evidence>
<proteinExistence type="predicted"/>
<dbReference type="AlphaFoldDB" id="A0A4V1IPT8"/>
<dbReference type="Proteomes" id="UP000269721">
    <property type="component" value="Unassembled WGS sequence"/>
</dbReference>
<feature type="non-terminal residue" evidence="2">
    <location>
        <position position="464"/>
    </location>
</feature>
<protein>
    <submittedName>
        <fullName evidence="2">Uncharacterized protein</fullName>
    </submittedName>
</protein>
<sequence length="464" mass="51581">MPVPGGPGAPSAEYYEDLTSLGIGVGRRNEVQAQAAQRRSRRFDEDTMMPAASSAGKLNVRFAYFPGLRTDKGVMIKCRVFCDMQTRSQAQQSVAEVFWVSQAYPYPSLSPLPLPSPALIPVQPSRRRFFDFLDYNPSVREAYDDPSVFVDGLSKVLIVDAAIPKDIKELLKDGDSDVLNLFSSWFATVFPARAHEYHILRFLIHFATSNFSARLRSSTRLYRAPTFPEATEFRRWIDKSKQDFRSSMSTTPTIVSWVATFTSLAEDPAATVCYVWRTLERLRDQAIVVFNTHVLPVLGDVASASEARLAEREQRVEQEHRKEVGALREELEAAKSALTIQHREFLDVRSKLNVAELELAELRVDSGLHAYGSGLTPESIAASAGDLYITLHSFLVSAVAPSDLTDPKNALSVLIPSNSCFPSKKMHVVYALESLMSELIASLLVLDVCDLKAPGRLLRSLSMA</sequence>
<accession>A0A4V1IPT8</accession>
<evidence type="ECO:0000313" key="2">
    <source>
        <dbReference type="EMBL" id="RKO84207.1"/>
    </source>
</evidence>
<dbReference type="EMBL" id="ML000367">
    <property type="protein sequence ID" value="RKO84207.1"/>
    <property type="molecule type" value="Genomic_DNA"/>
</dbReference>
<name>A0A4V1IPT8_9FUNG</name>
<keyword evidence="3" id="KW-1185">Reference proteome</keyword>
<gene>
    <name evidence="2" type="ORF">BDK51DRAFT_49917</name>
</gene>
<organism evidence="2 3">
    <name type="scientific">Blyttiomyces helicus</name>
    <dbReference type="NCBI Taxonomy" id="388810"/>
    <lineage>
        <taxon>Eukaryota</taxon>
        <taxon>Fungi</taxon>
        <taxon>Fungi incertae sedis</taxon>
        <taxon>Chytridiomycota</taxon>
        <taxon>Chytridiomycota incertae sedis</taxon>
        <taxon>Chytridiomycetes</taxon>
        <taxon>Chytridiomycetes incertae sedis</taxon>
        <taxon>Blyttiomyces</taxon>
    </lineage>
</organism>
<evidence type="ECO:0000256" key="1">
    <source>
        <dbReference type="SAM" id="Coils"/>
    </source>
</evidence>
<keyword evidence="1" id="KW-0175">Coiled coil</keyword>
<reference evidence="3" key="1">
    <citation type="journal article" date="2018" name="Nat. Microbiol.">
        <title>Leveraging single-cell genomics to expand the fungal tree of life.</title>
        <authorList>
            <person name="Ahrendt S.R."/>
            <person name="Quandt C.A."/>
            <person name="Ciobanu D."/>
            <person name="Clum A."/>
            <person name="Salamov A."/>
            <person name="Andreopoulos B."/>
            <person name="Cheng J.F."/>
            <person name="Woyke T."/>
            <person name="Pelin A."/>
            <person name="Henrissat B."/>
            <person name="Reynolds N.K."/>
            <person name="Benny G.L."/>
            <person name="Smith M.E."/>
            <person name="James T.Y."/>
            <person name="Grigoriev I.V."/>
        </authorList>
    </citation>
    <scope>NUCLEOTIDE SEQUENCE [LARGE SCALE GENOMIC DNA]</scope>
</reference>